<comment type="subcellular location">
    <subcellularLocation>
        <location evidence="1">Nucleus</location>
    </subcellularLocation>
</comment>
<dbReference type="CDD" id="cd00024">
    <property type="entry name" value="CD_CSD"/>
    <property type="match status" value="1"/>
</dbReference>
<accession>A0AAW0WEC0</accession>
<dbReference type="InterPro" id="IPR000953">
    <property type="entry name" value="Chromo/chromo_shadow_dom"/>
</dbReference>
<protein>
    <recommendedName>
        <fullName evidence="4">Chromo domain-containing protein</fullName>
    </recommendedName>
</protein>
<dbReference type="PANTHER" id="PTHR22812">
    <property type="entry name" value="CHROMOBOX PROTEIN"/>
    <property type="match status" value="1"/>
</dbReference>
<dbReference type="Pfam" id="PF00385">
    <property type="entry name" value="Chromo"/>
    <property type="match status" value="1"/>
</dbReference>
<comment type="caution">
    <text evidence="5">The sequence shown here is derived from an EMBL/GenBank/DDBJ whole genome shotgun (WGS) entry which is preliminary data.</text>
</comment>
<evidence type="ECO:0000259" key="4">
    <source>
        <dbReference type="PROSITE" id="PS50013"/>
    </source>
</evidence>
<reference evidence="5 6" key="1">
    <citation type="journal article" date="2024" name="BMC Genomics">
        <title>Genome assembly of redclaw crayfish (Cherax quadricarinatus) provides insights into its immune adaptation and hypoxia tolerance.</title>
        <authorList>
            <person name="Liu Z."/>
            <person name="Zheng J."/>
            <person name="Li H."/>
            <person name="Fang K."/>
            <person name="Wang S."/>
            <person name="He J."/>
            <person name="Zhou D."/>
            <person name="Weng S."/>
            <person name="Chi M."/>
            <person name="Gu Z."/>
            <person name="He J."/>
            <person name="Li F."/>
            <person name="Wang M."/>
        </authorList>
    </citation>
    <scope>NUCLEOTIDE SEQUENCE [LARGE SCALE GENOMIC DNA]</scope>
    <source>
        <strain evidence="5">ZL_2023a</strain>
    </source>
</reference>
<evidence type="ECO:0000313" key="5">
    <source>
        <dbReference type="EMBL" id="KAK8729365.1"/>
    </source>
</evidence>
<dbReference type="GO" id="GO:0005694">
    <property type="term" value="C:chromosome"/>
    <property type="evidence" value="ECO:0007669"/>
    <property type="project" value="UniProtKB-ARBA"/>
</dbReference>
<dbReference type="SUPFAM" id="SSF54160">
    <property type="entry name" value="Chromo domain-like"/>
    <property type="match status" value="1"/>
</dbReference>
<dbReference type="GO" id="GO:0005634">
    <property type="term" value="C:nucleus"/>
    <property type="evidence" value="ECO:0007669"/>
    <property type="project" value="UniProtKB-SubCell"/>
</dbReference>
<keyword evidence="2" id="KW-0539">Nucleus</keyword>
<dbReference type="InterPro" id="IPR051219">
    <property type="entry name" value="Heterochromatin_chromo-domain"/>
</dbReference>
<name>A0AAW0WEC0_CHEQU</name>
<feature type="compositionally biased region" description="Basic and acidic residues" evidence="3">
    <location>
        <begin position="42"/>
        <end position="54"/>
    </location>
</feature>
<dbReference type="EMBL" id="JARKIK010000068">
    <property type="protein sequence ID" value="KAK8729365.1"/>
    <property type="molecule type" value="Genomic_DNA"/>
</dbReference>
<feature type="compositionally biased region" description="Basic and acidic residues" evidence="3">
    <location>
        <begin position="1"/>
        <end position="21"/>
    </location>
</feature>
<organism evidence="5 6">
    <name type="scientific">Cherax quadricarinatus</name>
    <name type="common">Australian red claw crayfish</name>
    <dbReference type="NCBI Taxonomy" id="27406"/>
    <lineage>
        <taxon>Eukaryota</taxon>
        <taxon>Metazoa</taxon>
        <taxon>Ecdysozoa</taxon>
        <taxon>Arthropoda</taxon>
        <taxon>Crustacea</taxon>
        <taxon>Multicrustacea</taxon>
        <taxon>Malacostraca</taxon>
        <taxon>Eumalacostraca</taxon>
        <taxon>Eucarida</taxon>
        <taxon>Decapoda</taxon>
        <taxon>Pleocyemata</taxon>
        <taxon>Astacidea</taxon>
        <taxon>Parastacoidea</taxon>
        <taxon>Parastacidae</taxon>
        <taxon>Cherax</taxon>
    </lineage>
</organism>
<dbReference type="InterPro" id="IPR023780">
    <property type="entry name" value="Chromo_domain"/>
</dbReference>
<keyword evidence="6" id="KW-1185">Reference proteome</keyword>
<dbReference type="PROSITE" id="PS50013">
    <property type="entry name" value="CHROMO_2"/>
    <property type="match status" value="1"/>
</dbReference>
<feature type="region of interest" description="Disordered" evidence="3">
    <location>
        <begin position="1"/>
        <end position="57"/>
    </location>
</feature>
<gene>
    <name evidence="5" type="ORF">OTU49_008791</name>
</gene>
<dbReference type="Proteomes" id="UP001445076">
    <property type="component" value="Unassembled WGS sequence"/>
</dbReference>
<evidence type="ECO:0000256" key="3">
    <source>
        <dbReference type="SAM" id="MobiDB-lite"/>
    </source>
</evidence>
<evidence type="ECO:0000256" key="1">
    <source>
        <dbReference type="ARBA" id="ARBA00004123"/>
    </source>
</evidence>
<dbReference type="AlphaFoldDB" id="A0AAW0WEC0"/>
<dbReference type="InterPro" id="IPR016197">
    <property type="entry name" value="Chromo-like_dom_sf"/>
</dbReference>
<evidence type="ECO:0000313" key="6">
    <source>
        <dbReference type="Proteomes" id="UP001445076"/>
    </source>
</evidence>
<sequence>MGDKVKNQNGEVKEERRKDDDVGAEGDDTTDDEGGVDTPPPQDRDDHDDHHPDGEGNYEVEQIVDMECKRRWKCPVKFRVRWLGYGEKDDTWLPASDLSCDDLINEFLEISGRTSEYK</sequence>
<feature type="domain" description="Chromo" evidence="4">
    <location>
        <begin position="58"/>
        <end position="109"/>
    </location>
</feature>
<proteinExistence type="predicted"/>
<feature type="non-terminal residue" evidence="5">
    <location>
        <position position="118"/>
    </location>
</feature>
<feature type="compositionally biased region" description="Acidic residues" evidence="3">
    <location>
        <begin position="22"/>
        <end position="35"/>
    </location>
</feature>
<dbReference type="Gene3D" id="2.40.50.40">
    <property type="match status" value="1"/>
</dbReference>
<evidence type="ECO:0000256" key="2">
    <source>
        <dbReference type="ARBA" id="ARBA00023242"/>
    </source>
</evidence>